<feature type="domain" description="Glycosyl transferase family 1" evidence="8">
    <location>
        <begin position="287"/>
        <end position="407"/>
    </location>
</feature>
<dbReference type="STRING" id="1131292.BCR24_00790"/>
<dbReference type="NCBIfam" id="NF001898">
    <property type="entry name" value="PRK00654.1-1"/>
    <property type="match status" value="1"/>
</dbReference>
<dbReference type="Gene3D" id="3.40.50.2000">
    <property type="entry name" value="Glycogen Phosphorylase B"/>
    <property type="match status" value="2"/>
</dbReference>
<evidence type="ECO:0000256" key="6">
    <source>
        <dbReference type="ARBA" id="ARBA00023056"/>
    </source>
</evidence>
<evidence type="ECO:0000256" key="5">
    <source>
        <dbReference type="ARBA" id="ARBA00022679"/>
    </source>
</evidence>
<name>A0A1E5HGK4_9ENTE</name>
<comment type="catalytic activity">
    <reaction evidence="1 7">
        <text>[(1-&gt;4)-alpha-D-glucosyl](n) + ADP-alpha-D-glucose = [(1-&gt;4)-alpha-D-glucosyl](n+1) + ADP + H(+)</text>
        <dbReference type="Rhea" id="RHEA:18189"/>
        <dbReference type="Rhea" id="RHEA-COMP:9584"/>
        <dbReference type="Rhea" id="RHEA-COMP:9587"/>
        <dbReference type="ChEBI" id="CHEBI:15378"/>
        <dbReference type="ChEBI" id="CHEBI:15444"/>
        <dbReference type="ChEBI" id="CHEBI:57498"/>
        <dbReference type="ChEBI" id="CHEBI:456216"/>
        <dbReference type="EC" id="2.4.1.21"/>
    </reaction>
</comment>
<dbReference type="HAMAP" id="MF_00484">
    <property type="entry name" value="Glycogen_synth"/>
    <property type="match status" value="1"/>
</dbReference>
<dbReference type="OrthoDB" id="9808590at2"/>
<dbReference type="Pfam" id="PF00534">
    <property type="entry name" value="Glycos_transf_1"/>
    <property type="match status" value="1"/>
</dbReference>
<comment type="function">
    <text evidence="2 7">Synthesizes alpha-1,4-glucan chains using ADP-glucose.</text>
</comment>
<keyword evidence="11" id="KW-1185">Reference proteome</keyword>
<proteinExistence type="inferred from homology"/>
<keyword evidence="5 7" id="KW-0808">Transferase</keyword>
<reference evidence="11" key="1">
    <citation type="submission" date="2016-09" db="EMBL/GenBank/DDBJ databases">
        <authorList>
            <person name="Gulvik C.A."/>
        </authorList>
    </citation>
    <scope>NUCLEOTIDE SEQUENCE [LARGE SCALE GENOMIC DNA]</scope>
    <source>
        <strain evidence="11">LMG 26676</strain>
    </source>
</reference>
<evidence type="ECO:0000256" key="3">
    <source>
        <dbReference type="ARBA" id="ARBA00010281"/>
    </source>
</evidence>
<gene>
    <name evidence="7" type="primary">glgA</name>
    <name evidence="10" type="ORF">BCR24_00790</name>
</gene>
<dbReference type="AlphaFoldDB" id="A0A1E5HGK4"/>
<evidence type="ECO:0000256" key="7">
    <source>
        <dbReference type="HAMAP-Rule" id="MF_00484"/>
    </source>
</evidence>
<dbReference type="NCBIfam" id="TIGR02095">
    <property type="entry name" value="glgA"/>
    <property type="match status" value="1"/>
</dbReference>
<evidence type="ECO:0000256" key="4">
    <source>
        <dbReference type="ARBA" id="ARBA00022676"/>
    </source>
</evidence>
<keyword evidence="6 7" id="KW-0320">Glycogen biosynthesis</keyword>
<feature type="binding site" evidence="7">
    <location>
        <position position="15"/>
    </location>
    <ligand>
        <name>ADP-alpha-D-glucose</name>
        <dbReference type="ChEBI" id="CHEBI:57498"/>
    </ligand>
</feature>
<dbReference type="SUPFAM" id="SSF53756">
    <property type="entry name" value="UDP-Glycosyltransferase/glycogen phosphorylase"/>
    <property type="match status" value="1"/>
</dbReference>
<dbReference type="InterPro" id="IPR011835">
    <property type="entry name" value="GS/SS"/>
</dbReference>
<accession>A0A1E5HGK4</accession>
<dbReference type="UniPathway" id="UPA00164"/>
<dbReference type="InterPro" id="IPR013534">
    <property type="entry name" value="Starch_synth_cat_dom"/>
</dbReference>
<dbReference type="CDD" id="cd03791">
    <property type="entry name" value="GT5_Glycogen_synthase_DULL1-like"/>
    <property type="match status" value="1"/>
</dbReference>
<comment type="pathway">
    <text evidence="7">Glycan biosynthesis; glycogen biosynthesis.</text>
</comment>
<dbReference type="PANTHER" id="PTHR45825:SF11">
    <property type="entry name" value="ALPHA AMYLASE DOMAIN-CONTAINING PROTEIN"/>
    <property type="match status" value="1"/>
</dbReference>
<comment type="caution">
    <text evidence="10">The sequence shown here is derived from an EMBL/GenBank/DDBJ whole genome shotgun (WGS) entry which is preliminary data.</text>
</comment>
<dbReference type="GO" id="GO:0004373">
    <property type="term" value="F:alpha-1,4-glucan glucosyltransferase (UDP-glucose donor) activity"/>
    <property type="evidence" value="ECO:0007669"/>
    <property type="project" value="InterPro"/>
</dbReference>
<evidence type="ECO:0000259" key="9">
    <source>
        <dbReference type="Pfam" id="PF08323"/>
    </source>
</evidence>
<dbReference type="RefSeq" id="WP_069638655.1">
    <property type="nucleotide sequence ID" value="NZ_JAFBEZ010000003.1"/>
</dbReference>
<protein>
    <recommendedName>
        <fullName evidence="7">Glycogen synthase</fullName>
        <ecNumber evidence="7">2.4.1.21</ecNumber>
    </recommendedName>
    <alternativeName>
        <fullName evidence="7">Starch [bacterial glycogen] synthase</fullName>
    </alternativeName>
</protein>
<dbReference type="Pfam" id="PF08323">
    <property type="entry name" value="Glyco_transf_5"/>
    <property type="match status" value="1"/>
</dbReference>
<evidence type="ECO:0000313" key="11">
    <source>
        <dbReference type="Proteomes" id="UP000094469"/>
    </source>
</evidence>
<dbReference type="PANTHER" id="PTHR45825">
    <property type="entry name" value="GRANULE-BOUND STARCH SYNTHASE 1, CHLOROPLASTIC/AMYLOPLASTIC"/>
    <property type="match status" value="1"/>
</dbReference>
<evidence type="ECO:0000259" key="8">
    <source>
        <dbReference type="Pfam" id="PF00534"/>
    </source>
</evidence>
<keyword evidence="4 7" id="KW-0328">Glycosyltransferase</keyword>
<dbReference type="GO" id="GO:0005978">
    <property type="term" value="P:glycogen biosynthetic process"/>
    <property type="evidence" value="ECO:0007669"/>
    <property type="project" value="UniProtKB-UniRule"/>
</dbReference>
<dbReference type="InterPro" id="IPR001296">
    <property type="entry name" value="Glyco_trans_1"/>
</dbReference>
<evidence type="ECO:0000313" key="10">
    <source>
        <dbReference type="EMBL" id="OEG23925.1"/>
    </source>
</evidence>
<dbReference type="EMBL" id="MIKC01000001">
    <property type="protein sequence ID" value="OEG23925.1"/>
    <property type="molecule type" value="Genomic_DNA"/>
</dbReference>
<dbReference type="EC" id="2.4.1.21" evidence="7"/>
<evidence type="ECO:0000256" key="2">
    <source>
        <dbReference type="ARBA" id="ARBA00002764"/>
    </source>
</evidence>
<dbReference type="GO" id="GO:0009011">
    <property type="term" value="F:alpha-1,4-glucan glucosyltransferase (ADP-glucose donor) activity"/>
    <property type="evidence" value="ECO:0007669"/>
    <property type="project" value="UniProtKB-UniRule"/>
</dbReference>
<organism evidence="10 11">
    <name type="scientific">Enterococcus ureilyticus</name>
    <dbReference type="NCBI Taxonomy" id="1131292"/>
    <lineage>
        <taxon>Bacteria</taxon>
        <taxon>Bacillati</taxon>
        <taxon>Bacillota</taxon>
        <taxon>Bacilli</taxon>
        <taxon>Lactobacillales</taxon>
        <taxon>Enterococcaceae</taxon>
        <taxon>Enterococcus</taxon>
    </lineage>
</organism>
<dbReference type="Proteomes" id="UP000094469">
    <property type="component" value="Unassembled WGS sequence"/>
</dbReference>
<feature type="domain" description="Starch synthase catalytic" evidence="9">
    <location>
        <begin position="2"/>
        <end position="233"/>
    </location>
</feature>
<sequence length="476" mass="53971">MNILFTSAECAPFFKTGGLGDVAFALPKELAKKGAKLAVVLPYFTKMPETFKARCEAFADFYVEVGWRHQVCSVKRLIMKDITYYFIENAYYFDRETLYGYEDDGERFAFFSLAIIEMLNKLESIPDIIHVNDFHTAMIPFLLKEKYQSVKAYQPIKSILTIHNIEFQGAYSRELLSDYFGMDPVLYKNEFNESLNYLKAGILYADRVNTVSPSYAEEIKTPEYGFGLDEVLRLEQAKLSGILNGIDYELNDPKSDQTIPAKFSIEDLAGKKANKQVLQKKLGLSAHENVPLIGIVSRLTNQKGFQLVVDSLTKLLDKEIQFAILGTGDAEIEHSLTAFSKRYPDKFKAVITFDVALAQLIYAGSDLFMMPSLTEPCGLSQMIAMRYGTLPIVHEVGGLKDTVIPFNPITKEGTGFGFSAVRFEDLLSSTNLAIDLYQHDQETWQQLMKAAMRKDFSWEKSGQLYLEVYRKLLQLS</sequence>
<comment type="similarity">
    <text evidence="3 7">Belongs to the glycosyltransferase 1 family. Bacterial/plant glycogen synthase subfamily.</text>
</comment>
<evidence type="ECO:0000256" key="1">
    <source>
        <dbReference type="ARBA" id="ARBA00001478"/>
    </source>
</evidence>